<comment type="caution">
    <text evidence="1">The sequence shown here is derived from an EMBL/GenBank/DDBJ whole genome shotgun (WGS) entry which is preliminary data.</text>
</comment>
<sequence length="576" mass="63007">MELSSMDGTYRPLPTNASAQDAPPVWQENCQTAGQSPERTEKASPGYTSRFRGLPARRRSRPKLWLRVIAKWLGTTVILIIIYVILLSYSAYDVISQKQKRYFNALITGFLIALGLTTTSQLTGTVSDLRWWILSRRPRSRQKVRAILHATRMTQVLILAFKSSRLSIHLSVLVWVLLFLGSQIGYASVGLCYSVDKTEDVALLVPGNVSIANLATVETQRVIKSSDSARAQQYSANSYGTVSLALNQGDADKLPKPGTLFFNDDNHFFCGDNYCTYVFHEANTKTVNDPDAIPVIATTNRSVNATAQCSAHRVTQGGNGTAATIRVRVDSKDVEVPIPIQGGPDQSTYMTSMAKSCGDDCSMISVFEASSTEPWFYNCTSKLGQVLNAARPEHQLGQNLTRLATSAIALQGYATIGDVQSSSYPAAAIFGAPVNGSSEGMEFLLSRFTIGVLSTAIDSNTDITLNGKTPTIGQKLNISHWNIIHCIFWITASLQLLLAVVATLVAEKVIVPDRDPLEEVQILRSMVTDEDPPRLGSEMTGSTMTIGGTRSLWIFRDKYVGDGLYDLYMERVSGPT</sequence>
<protein>
    <submittedName>
        <fullName evidence="1">Uncharacterized protein</fullName>
    </submittedName>
</protein>
<gene>
    <name evidence="1" type="ORF">NM208_g12863</name>
</gene>
<accession>A0ACC1RLZ0</accession>
<name>A0ACC1RLZ0_9HYPO</name>
<dbReference type="EMBL" id="JANRMS010002450">
    <property type="protein sequence ID" value="KAJ3522428.1"/>
    <property type="molecule type" value="Genomic_DNA"/>
</dbReference>
<evidence type="ECO:0000313" key="1">
    <source>
        <dbReference type="EMBL" id="KAJ3522428.1"/>
    </source>
</evidence>
<dbReference type="Proteomes" id="UP001148629">
    <property type="component" value="Unassembled WGS sequence"/>
</dbReference>
<keyword evidence="2" id="KW-1185">Reference proteome</keyword>
<evidence type="ECO:0000313" key="2">
    <source>
        <dbReference type="Proteomes" id="UP001148629"/>
    </source>
</evidence>
<proteinExistence type="predicted"/>
<reference evidence="1" key="1">
    <citation type="submission" date="2022-08" db="EMBL/GenBank/DDBJ databases">
        <title>Genome Sequence of Fusarium decemcellulare.</title>
        <authorList>
            <person name="Buettner E."/>
        </authorList>
    </citation>
    <scope>NUCLEOTIDE SEQUENCE</scope>
    <source>
        <strain evidence="1">Babe19</strain>
    </source>
</reference>
<organism evidence="1 2">
    <name type="scientific">Fusarium decemcellulare</name>
    <dbReference type="NCBI Taxonomy" id="57161"/>
    <lineage>
        <taxon>Eukaryota</taxon>
        <taxon>Fungi</taxon>
        <taxon>Dikarya</taxon>
        <taxon>Ascomycota</taxon>
        <taxon>Pezizomycotina</taxon>
        <taxon>Sordariomycetes</taxon>
        <taxon>Hypocreomycetidae</taxon>
        <taxon>Hypocreales</taxon>
        <taxon>Nectriaceae</taxon>
        <taxon>Fusarium</taxon>
        <taxon>Fusarium decemcellulare species complex</taxon>
    </lineage>
</organism>